<dbReference type="VEuPathDB" id="TrichDB:TRFO_40726"/>
<feature type="region of interest" description="Disordered" evidence="3">
    <location>
        <begin position="439"/>
        <end position="496"/>
    </location>
</feature>
<sequence length="496" mass="56825">MMEDLISPIIKNPNDPQYQVMYEFSSKLAEVYQQLESASSSSDNNILKEKIKSASDKVANGLFCNQSKSEIISLRSELLAKSDKDLSDCLKIGNISLYLGDFYTAYTFFAASLSHENELDCGQKYLISIVLIRYSLFQAAFELLEPVVDNLKEPFYSDAQFRLGIVCTKLNRYSEAIAAFSKAENKQIPWISETDNIVLQSHALFLMNDINEAINFIEKLKIATCEVLEQKGFMYLLSNDGRKNERGLILLSNEKSAQNSPYYYYLLARLFFKKGHINRAFESLNTAISKKDDEPLFWCALGNIYFRSTQLQEASLCYAKAMLFDKSMVEAWVNYGATLELDPYIGDPVKFYENAYAEGSIPIKREALKRKELVKNVKKALIPQIMEPNDREHFRAPGESLIMKYCNEIPIFESIDLMLNTLLLTKEAEIQIAEDNENTLKDDKDKHTENLTNSVKEEEEDEMKLNENKSDNDNNENENENEDGNNEEKSETEKSD</sequence>
<protein>
    <recommendedName>
        <fullName evidence="6">TPR Domain containing protein</fullName>
    </recommendedName>
</protein>
<dbReference type="InterPro" id="IPR019734">
    <property type="entry name" value="TPR_rpt"/>
</dbReference>
<dbReference type="PANTHER" id="PTHR14017:SF28">
    <property type="entry name" value="CHROMOSOME UNDETERMINED SCAFFOLD_98, WHOLE GENOME SHOTGUN SEQUENCE"/>
    <property type="match status" value="1"/>
</dbReference>
<dbReference type="SMART" id="SM00028">
    <property type="entry name" value="TPR"/>
    <property type="match status" value="4"/>
</dbReference>
<evidence type="ECO:0000313" key="5">
    <source>
        <dbReference type="Proteomes" id="UP000179807"/>
    </source>
</evidence>
<evidence type="ECO:0008006" key="6">
    <source>
        <dbReference type="Google" id="ProtNLM"/>
    </source>
</evidence>
<comment type="caution">
    <text evidence="4">The sequence shown here is derived from an EMBL/GenBank/DDBJ whole genome shotgun (WGS) entry which is preliminary data.</text>
</comment>
<organism evidence="4 5">
    <name type="scientific">Tritrichomonas foetus</name>
    <dbReference type="NCBI Taxonomy" id="1144522"/>
    <lineage>
        <taxon>Eukaryota</taxon>
        <taxon>Metamonada</taxon>
        <taxon>Parabasalia</taxon>
        <taxon>Tritrichomonadida</taxon>
        <taxon>Tritrichomonadidae</taxon>
        <taxon>Tritrichomonas</taxon>
    </lineage>
</organism>
<dbReference type="InterPro" id="IPR051630">
    <property type="entry name" value="Corepressor-Demethylase"/>
</dbReference>
<keyword evidence="5" id="KW-1185">Reference proteome</keyword>
<accession>A0A1J4J655</accession>
<evidence type="ECO:0000256" key="1">
    <source>
        <dbReference type="ARBA" id="ARBA00004123"/>
    </source>
</evidence>
<reference evidence="4" key="1">
    <citation type="submission" date="2016-10" db="EMBL/GenBank/DDBJ databases">
        <authorList>
            <person name="Benchimol M."/>
            <person name="Almeida L.G."/>
            <person name="Vasconcelos A.T."/>
            <person name="Perreira-Neves A."/>
            <person name="Rosa I.A."/>
            <person name="Tasca T."/>
            <person name="Bogo M.R."/>
            <person name="de Souza W."/>
        </authorList>
    </citation>
    <scope>NUCLEOTIDE SEQUENCE [LARGE SCALE GENOMIC DNA]</scope>
    <source>
        <strain evidence="4">K</strain>
    </source>
</reference>
<dbReference type="SUPFAM" id="SSF48452">
    <property type="entry name" value="TPR-like"/>
    <property type="match status" value="1"/>
</dbReference>
<dbReference type="GeneID" id="94848079"/>
<dbReference type="Gene3D" id="1.25.40.10">
    <property type="entry name" value="Tetratricopeptide repeat domain"/>
    <property type="match status" value="2"/>
</dbReference>
<keyword evidence="2" id="KW-0539">Nucleus</keyword>
<dbReference type="Proteomes" id="UP000179807">
    <property type="component" value="Unassembled WGS sequence"/>
</dbReference>
<dbReference type="RefSeq" id="XP_068346070.1">
    <property type="nucleotide sequence ID" value="XM_068513375.1"/>
</dbReference>
<feature type="compositionally biased region" description="Basic and acidic residues" evidence="3">
    <location>
        <begin position="486"/>
        <end position="496"/>
    </location>
</feature>
<dbReference type="AlphaFoldDB" id="A0A1J4J655"/>
<dbReference type="Pfam" id="PF13181">
    <property type="entry name" value="TPR_8"/>
    <property type="match status" value="2"/>
</dbReference>
<dbReference type="OrthoDB" id="3045089at2759"/>
<evidence type="ECO:0000313" key="4">
    <source>
        <dbReference type="EMBL" id="OHS92933.1"/>
    </source>
</evidence>
<feature type="compositionally biased region" description="Acidic residues" evidence="3">
    <location>
        <begin position="473"/>
        <end position="485"/>
    </location>
</feature>
<gene>
    <name evidence="4" type="ORF">TRFO_40726</name>
</gene>
<name>A0A1J4J655_9EUKA</name>
<comment type="subcellular location">
    <subcellularLocation>
        <location evidence="1">Nucleus</location>
    </subcellularLocation>
</comment>
<evidence type="ECO:0000256" key="2">
    <source>
        <dbReference type="ARBA" id="ARBA00023242"/>
    </source>
</evidence>
<dbReference type="EMBL" id="MLAK01001450">
    <property type="protein sequence ID" value="OHS92933.1"/>
    <property type="molecule type" value="Genomic_DNA"/>
</dbReference>
<dbReference type="InterPro" id="IPR011990">
    <property type="entry name" value="TPR-like_helical_dom_sf"/>
</dbReference>
<feature type="compositionally biased region" description="Basic and acidic residues" evidence="3">
    <location>
        <begin position="439"/>
        <end position="449"/>
    </location>
</feature>
<evidence type="ECO:0000256" key="3">
    <source>
        <dbReference type="SAM" id="MobiDB-lite"/>
    </source>
</evidence>
<dbReference type="GO" id="GO:0005634">
    <property type="term" value="C:nucleus"/>
    <property type="evidence" value="ECO:0007669"/>
    <property type="project" value="UniProtKB-SubCell"/>
</dbReference>
<dbReference type="PANTHER" id="PTHR14017">
    <property type="entry name" value="LYSINE-SPECIFIC DEMETHYLASE"/>
    <property type="match status" value="1"/>
</dbReference>
<proteinExistence type="predicted"/>
<feature type="compositionally biased region" description="Basic and acidic residues" evidence="3">
    <location>
        <begin position="463"/>
        <end position="472"/>
    </location>
</feature>